<dbReference type="OrthoDB" id="2686689at2759"/>
<proteinExistence type="predicted"/>
<dbReference type="PANTHER" id="PTHR46791:SF5">
    <property type="entry name" value="CLR5 DOMAIN-CONTAINING PROTEIN-RELATED"/>
    <property type="match status" value="1"/>
</dbReference>
<keyword evidence="3" id="KW-1185">Reference proteome</keyword>
<organism evidence="2 3">
    <name type="scientific">Clytia hemisphaerica</name>
    <dbReference type="NCBI Taxonomy" id="252671"/>
    <lineage>
        <taxon>Eukaryota</taxon>
        <taxon>Metazoa</taxon>
        <taxon>Cnidaria</taxon>
        <taxon>Hydrozoa</taxon>
        <taxon>Hydroidolina</taxon>
        <taxon>Leptothecata</taxon>
        <taxon>Obeliida</taxon>
        <taxon>Clytiidae</taxon>
        <taxon>Clytia</taxon>
    </lineage>
</organism>
<evidence type="ECO:0000313" key="3">
    <source>
        <dbReference type="Proteomes" id="UP000594262"/>
    </source>
</evidence>
<dbReference type="InterPro" id="IPR058913">
    <property type="entry name" value="Integrase_dom_put"/>
</dbReference>
<accession>A0A7M5V4P1</accession>
<dbReference type="InterPro" id="IPR001584">
    <property type="entry name" value="Integrase_cat-core"/>
</dbReference>
<feature type="domain" description="Integrase catalytic" evidence="1">
    <location>
        <begin position="105"/>
        <end position="287"/>
    </location>
</feature>
<sequence>TLRQYSFKLNRIAKILSVDRTTLWRRLKENGYESMDKWTKVTDDELDSFILEVKKQHPLCGEVSVIGFLRSKSILVQRWRVRESIHRIDPTNTALRWFKQNPRWVYSVPGPNSLWHNDGVHKLIHWGLVVHGCIDGFSRLATSLLCASNNLPETALAGFLSGVEKYGLPARVRGDRGGENVGIMRYMRSHQGYDGAYIQGPSVHNQRIERLNYDINHAVLSHFIHLFLFMEKNDYLDRNNQFDLFSLHLVFIPRIQRSLDEFREAWNHHPMSTEKNRSPYQQWLEGMMDNKKADQRGVRTYVSKLNDENDPLYGVDPISCVDEEDEPVSLVEVNDIYMGEQSKYFKEKISNEMDLIADDGNHGI</sequence>
<protein>
    <recommendedName>
        <fullName evidence="1">Integrase catalytic domain-containing protein</fullName>
    </recommendedName>
</protein>
<dbReference type="Proteomes" id="UP000594262">
    <property type="component" value="Unplaced"/>
</dbReference>
<dbReference type="PANTHER" id="PTHR46791">
    <property type="entry name" value="EXPRESSED PROTEIN"/>
    <property type="match status" value="1"/>
</dbReference>
<evidence type="ECO:0000313" key="2">
    <source>
        <dbReference type="EnsemblMetazoa" id="CLYHEMP006046.1"/>
    </source>
</evidence>
<dbReference type="EnsemblMetazoa" id="CLYHEMT006046.1">
    <property type="protein sequence ID" value="CLYHEMP006046.1"/>
    <property type="gene ID" value="CLYHEMG006046"/>
</dbReference>
<dbReference type="Pfam" id="PF24764">
    <property type="entry name" value="rva_4"/>
    <property type="match status" value="1"/>
</dbReference>
<dbReference type="InterPro" id="IPR012337">
    <property type="entry name" value="RNaseH-like_sf"/>
</dbReference>
<dbReference type="SUPFAM" id="SSF53098">
    <property type="entry name" value="Ribonuclease H-like"/>
    <property type="match status" value="1"/>
</dbReference>
<evidence type="ECO:0000259" key="1">
    <source>
        <dbReference type="PROSITE" id="PS50994"/>
    </source>
</evidence>
<reference evidence="2" key="1">
    <citation type="submission" date="2021-01" db="UniProtKB">
        <authorList>
            <consortium name="EnsemblMetazoa"/>
        </authorList>
    </citation>
    <scope>IDENTIFICATION</scope>
</reference>
<dbReference type="AlphaFoldDB" id="A0A7M5V4P1"/>
<dbReference type="GO" id="GO:0015074">
    <property type="term" value="P:DNA integration"/>
    <property type="evidence" value="ECO:0007669"/>
    <property type="project" value="InterPro"/>
</dbReference>
<name>A0A7M5V4P1_9CNID</name>
<dbReference type="PROSITE" id="PS50994">
    <property type="entry name" value="INTEGRASE"/>
    <property type="match status" value="1"/>
</dbReference>